<organism evidence="2 3">
    <name type="scientific">Rotaria magnacalcarata</name>
    <dbReference type="NCBI Taxonomy" id="392030"/>
    <lineage>
        <taxon>Eukaryota</taxon>
        <taxon>Metazoa</taxon>
        <taxon>Spiralia</taxon>
        <taxon>Gnathifera</taxon>
        <taxon>Rotifera</taxon>
        <taxon>Eurotatoria</taxon>
        <taxon>Bdelloidea</taxon>
        <taxon>Philodinida</taxon>
        <taxon>Philodinidae</taxon>
        <taxon>Rotaria</taxon>
    </lineage>
</organism>
<name>A0A8S2WQ82_9BILA</name>
<feature type="non-terminal residue" evidence="2">
    <location>
        <position position="1"/>
    </location>
</feature>
<accession>A0A8S2WQ82</accession>
<feature type="region of interest" description="Disordered" evidence="1">
    <location>
        <begin position="24"/>
        <end position="50"/>
    </location>
</feature>
<evidence type="ECO:0000313" key="3">
    <source>
        <dbReference type="Proteomes" id="UP000676336"/>
    </source>
</evidence>
<comment type="caution">
    <text evidence="2">The sequence shown here is derived from an EMBL/GenBank/DDBJ whole genome shotgun (WGS) entry which is preliminary data.</text>
</comment>
<dbReference type="AlphaFoldDB" id="A0A8S2WQ82"/>
<protein>
    <submittedName>
        <fullName evidence="2">Uncharacterized protein</fullName>
    </submittedName>
</protein>
<gene>
    <name evidence="2" type="ORF">SMN809_LOCUS32925</name>
</gene>
<evidence type="ECO:0000256" key="1">
    <source>
        <dbReference type="SAM" id="MobiDB-lite"/>
    </source>
</evidence>
<sequence>MKRKTSLINSDTIHTATKKLDVVKSTEFEPRDQNPNIDSNLQIDESNFDP</sequence>
<feature type="compositionally biased region" description="Polar residues" evidence="1">
    <location>
        <begin position="33"/>
        <end position="50"/>
    </location>
</feature>
<proteinExistence type="predicted"/>
<evidence type="ECO:0000313" key="2">
    <source>
        <dbReference type="EMBL" id="CAF4455763.1"/>
    </source>
</evidence>
<dbReference type="Proteomes" id="UP000676336">
    <property type="component" value="Unassembled WGS sequence"/>
</dbReference>
<dbReference type="EMBL" id="CAJOBI010070525">
    <property type="protein sequence ID" value="CAF4455763.1"/>
    <property type="molecule type" value="Genomic_DNA"/>
</dbReference>
<reference evidence="2" key="1">
    <citation type="submission" date="2021-02" db="EMBL/GenBank/DDBJ databases">
        <authorList>
            <person name="Nowell W R."/>
        </authorList>
    </citation>
    <scope>NUCLEOTIDE SEQUENCE</scope>
</reference>